<accession>A0A1I4BLI1</accession>
<evidence type="ECO:0000256" key="5">
    <source>
        <dbReference type="ARBA" id="ARBA00022989"/>
    </source>
</evidence>
<keyword evidence="10" id="KW-1185">Reference proteome</keyword>
<evidence type="ECO:0000313" key="9">
    <source>
        <dbReference type="EMBL" id="SFK69694.1"/>
    </source>
</evidence>
<dbReference type="InterPro" id="IPR035906">
    <property type="entry name" value="MetI-like_sf"/>
</dbReference>
<evidence type="ECO:0000256" key="1">
    <source>
        <dbReference type="ARBA" id="ARBA00004651"/>
    </source>
</evidence>
<dbReference type="SUPFAM" id="SSF160964">
    <property type="entry name" value="MalF N-terminal region-like"/>
    <property type="match status" value="1"/>
</dbReference>
<dbReference type="EMBL" id="FORP01000029">
    <property type="protein sequence ID" value="SFK69694.1"/>
    <property type="molecule type" value="Genomic_DNA"/>
</dbReference>
<feature type="transmembrane region" description="Helical" evidence="7">
    <location>
        <begin position="110"/>
        <end position="130"/>
    </location>
</feature>
<dbReference type="AlphaFoldDB" id="A0A1I4BLI1"/>
<name>A0A1I4BLI1_9PSEU</name>
<evidence type="ECO:0000256" key="4">
    <source>
        <dbReference type="ARBA" id="ARBA00022692"/>
    </source>
</evidence>
<dbReference type="SUPFAM" id="SSF161098">
    <property type="entry name" value="MetI-like"/>
    <property type="match status" value="1"/>
</dbReference>
<evidence type="ECO:0000256" key="3">
    <source>
        <dbReference type="ARBA" id="ARBA00022475"/>
    </source>
</evidence>
<dbReference type="Proteomes" id="UP000199025">
    <property type="component" value="Unassembled WGS sequence"/>
</dbReference>
<dbReference type="Gene3D" id="1.10.3720.10">
    <property type="entry name" value="MetI-like"/>
    <property type="match status" value="1"/>
</dbReference>
<dbReference type="Gene3D" id="1.20.58.370">
    <property type="entry name" value="MalF N-terminal region-like"/>
    <property type="match status" value="1"/>
</dbReference>
<dbReference type="InterPro" id="IPR035277">
    <property type="entry name" value="MalF_N"/>
</dbReference>
<proteinExistence type="inferred from homology"/>
<dbReference type="RefSeq" id="WP_091515228.1">
    <property type="nucleotide sequence ID" value="NZ_CBDQZW010000059.1"/>
</dbReference>
<evidence type="ECO:0000256" key="6">
    <source>
        <dbReference type="ARBA" id="ARBA00023136"/>
    </source>
</evidence>
<dbReference type="OrthoDB" id="34224at2"/>
<feature type="transmembrane region" description="Helical" evidence="7">
    <location>
        <begin position="46"/>
        <end position="68"/>
    </location>
</feature>
<evidence type="ECO:0000259" key="8">
    <source>
        <dbReference type="PROSITE" id="PS50928"/>
    </source>
</evidence>
<feature type="transmembrane region" description="Helical" evidence="7">
    <location>
        <begin position="142"/>
        <end position="162"/>
    </location>
</feature>
<evidence type="ECO:0000256" key="2">
    <source>
        <dbReference type="ARBA" id="ARBA00022448"/>
    </source>
</evidence>
<feature type="transmembrane region" description="Helical" evidence="7">
    <location>
        <begin position="302"/>
        <end position="320"/>
    </location>
</feature>
<organism evidence="9 10">
    <name type="scientific">Amycolatopsis sacchari</name>
    <dbReference type="NCBI Taxonomy" id="115433"/>
    <lineage>
        <taxon>Bacteria</taxon>
        <taxon>Bacillati</taxon>
        <taxon>Actinomycetota</taxon>
        <taxon>Actinomycetes</taxon>
        <taxon>Pseudonocardiales</taxon>
        <taxon>Pseudonocardiaceae</taxon>
        <taxon>Amycolatopsis</taxon>
    </lineage>
</organism>
<dbReference type="InterPro" id="IPR051393">
    <property type="entry name" value="ABC_transporter_permease"/>
</dbReference>
<dbReference type="PANTHER" id="PTHR30193">
    <property type="entry name" value="ABC TRANSPORTER PERMEASE PROTEIN"/>
    <property type="match status" value="1"/>
</dbReference>
<keyword evidence="9" id="KW-0762">Sugar transport</keyword>
<dbReference type="Pfam" id="PF00528">
    <property type="entry name" value="BPD_transp_1"/>
    <property type="match status" value="1"/>
</dbReference>
<comment type="subcellular location">
    <subcellularLocation>
        <location evidence="1 7">Cell membrane</location>
        <topology evidence="1 7">Multi-pass membrane protein</topology>
    </subcellularLocation>
</comment>
<evidence type="ECO:0000313" key="10">
    <source>
        <dbReference type="Proteomes" id="UP000199025"/>
    </source>
</evidence>
<dbReference type="InterPro" id="IPR000515">
    <property type="entry name" value="MetI-like"/>
</dbReference>
<dbReference type="CDD" id="cd06261">
    <property type="entry name" value="TM_PBP2"/>
    <property type="match status" value="1"/>
</dbReference>
<keyword evidence="6 7" id="KW-0472">Membrane</keyword>
<dbReference type="PROSITE" id="PS50928">
    <property type="entry name" value="ABC_TM1"/>
    <property type="match status" value="1"/>
</dbReference>
<feature type="transmembrane region" description="Helical" evidence="7">
    <location>
        <begin position="195"/>
        <end position="215"/>
    </location>
</feature>
<keyword evidence="3" id="KW-1003">Cell membrane</keyword>
<feature type="transmembrane region" description="Helical" evidence="7">
    <location>
        <begin position="244"/>
        <end position="264"/>
    </location>
</feature>
<feature type="domain" description="ABC transmembrane type-1" evidence="8">
    <location>
        <begin position="105"/>
        <end position="316"/>
    </location>
</feature>
<dbReference type="GO" id="GO:0005886">
    <property type="term" value="C:plasma membrane"/>
    <property type="evidence" value="ECO:0007669"/>
    <property type="project" value="UniProtKB-SubCell"/>
</dbReference>
<sequence length="324" mass="35678">MTTRPTGAATVFRERGAVPVTADTAGPRPVRTRRGRRTPAWWRRRLAPYTFVLPFVAVFLAFSVYPLFFTLRLSFTNWHGTGAAEWVGLGNYRYLLTNGAFWSSLGNSGLLWLLIVPVQLVVSVVVAVLLGAVKRMRGFYRVAFVVPFVTPLAAVAQIWIVLFDQNYGPVNAVLGALGLPPVGWLVTSGWARPTLALLFIWKTTGFVVLIILSGLQQIDRGLYEAASLDGAGRVRQLWSITVPLLRRSLMFSVVLQTLAVFQMFTEPYVVTKGGPYNSTTTAGLFLFNHINRADLGTGAANSFLLVIVVMAASLLFVRLLRAED</sequence>
<keyword evidence="5 7" id="KW-1133">Transmembrane helix</keyword>
<keyword evidence="2 7" id="KW-0813">Transport</keyword>
<keyword evidence="4 7" id="KW-0812">Transmembrane</keyword>
<dbReference type="GO" id="GO:0055085">
    <property type="term" value="P:transmembrane transport"/>
    <property type="evidence" value="ECO:0007669"/>
    <property type="project" value="InterPro"/>
</dbReference>
<dbReference type="PANTHER" id="PTHR30193:SF37">
    <property type="entry name" value="INNER MEMBRANE ABC TRANSPORTER PERMEASE PROTEIN YCJO"/>
    <property type="match status" value="1"/>
</dbReference>
<reference evidence="9 10" key="1">
    <citation type="submission" date="2016-10" db="EMBL/GenBank/DDBJ databases">
        <authorList>
            <person name="de Groot N.N."/>
        </authorList>
    </citation>
    <scope>NUCLEOTIDE SEQUENCE [LARGE SCALE GENOMIC DNA]</scope>
    <source>
        <strain evidence="9 10">DSM 44468</strain>
    </source>
</reference>
<dbReference type="STRING" id="115433.SAMN05421835_12935"/>
<comment type="similarity">
    <text evidence="7">Belongs to the binding-protein-dependent transport system permease family.</text>
</comment>
<evidence type="ECO:0000256" key="7">
    <source>
        <dbReference type="RuleBase" id="RU363032"/>
    </source>
</evidence>
<gene>
    <name evidence="9" type="ORF">SAMN05421835_12935</name>
</gene>
<protein>
    <submittedName>
        <fullName evidence="9">Multiple sugar transport system permease protein/lactose/L-arabinose transport system permease protein</fullName>
    </submittedName>
</protein>